<evidence type="ECO:0000313" key="2">
    <source>
        <dbReference type="Proteomes" id="UP000242320"/>
    </source>
</evidence>
<comment type="caution">
    <text evidence="1">The sequence shown here is derived from an EMBL/GenBank/DDBJ whole genome shotgun (WGS) entry which is preliminary data.</text>
</comment>
<organism evidence="1 2">
    <name type="scientific">Mycolicibacterium vulneris</name>
    <dbReference type="NCBI Taxonomy" id="547163"/>
    <lineage>
        <taxon>Bacteria</taxon>
        <taxon>Bacillati</taxon>
        <taxon>Actinomycetota</taxon>
        <taxon>Actinomycetes</taxon>
        <taxon>Mycobacteriales</taxon>
        <taxon>Mycobacteriaceae</taxon>
        <taxon>Mycolicibacterium</taxon>
    </lineage>
</organism>
<dbReference type="AlphaFoldDB" id="A0A1X2LC34"/>
<protein>
    <submittedName>
        <fullName evidence="1">Uncharacterized protein</fullName>
    </submittedName>
</protein>
<evidence type="ECO:0000313" key="1">
    <source>
        <dbReference type="EMBL" id="OSC31541.1"/>
    </source>
</evidence>
<reference evidence="1 2" key="1">
    <citation type="submission" date="2017-04" db="EMBL/GenBank/DDBJ databases">
        <title>The new phylogeny of genus Mycobacterium.</title>
        <authorList>
            <person name="Tortoli E."/>
            <person name="Trovato A."/>
            <person name="Cirillo D.M."/>
        </authorList>
    </citation>
    <scope>NUCLEOTIDE SEQUENCE [LARGE SCALE GENOMIC DNA]</scope>
    <source>
        <strain evidence="1 2">DSM 45247</strain>
    </source>
</reference>
<dbReference type="Proteomes" id="UP000242320">
    <property type="component" value="Unassembled WGS sequence"/>
</dbReference>
<name>A0A1X2LC34_9MYCO</name>
<gene>
    <name evidence="1" type="ORF">B8W69_03585</name>
</gene>
<proteinExistence type="predicted"/>
<accession>A0A1X2LC34</accession>
<keyword evidence="2" id="KW-1185">Reference proteome</keyword>
<sequence>MDEDDFLGRWMAEYLAEVLAKSERLSGQARDSARREAFDVVLQLWQRRRELPMAGTPLGNFDNIFAALDRLAGDTRWGYFDLFRNSRAPAPDSLMVSDLLEAACALDAGARKVVRLAVAVAGAQASDEEEEWTSVARDVLEDDYRRAIRRLERLRSDPRKDLDGTSDTADDKSLSVEPVSVATERLIEAIDSLSESLRAVKQWLNHRDT</sequence>
<dbReference type="EMBL" id="NCXM01000003">
    <property type="protein sequence ID" value="OSC31541.1"/>
    <property type="molecule type" value="Genomic_DNA"/>
</dbReference>